<dbReference type="InterPro" id="IPR012967">
    <property type="entry name" value="COMT_dimerisation"/>
</dbReference>
<evidence type="ECO:0000259" key="5">
    <source>
        <dbReference type="Pfam" id="PF08100"/>
    </source>
</evidence>
<dbReference type="PROSITE" id="PS51683">
    <property type="entry name" value="SAM_OMT_II"/>
    <property type="match status" value="1"/>
</dbReference>
<dbReference type="InterPro" id="IPR001077">
    <property type="entry name" value="COMT_C"/>
</dbReference>
<keyword evidence="1" id="KW-0489">Methyltransferase</keyword>
<dbReference type="InterPro" id="IPR036390">
    <property type="entry name" value="WH_DNA-bd_sf"/>
</dbReference>
<dbReference type="Gene3D" id="3.40.50.150">
    <property type="entry name" value="Vaccinia Virus protein VP39"/>
    <property type="match status" value="1"/>
</dbReference>
<evidence type="ECO:0000256" key="1">
    <source>
        <dbReference type="ARBA" id="ARBA00022603"/>
    </source>
</evidence>
<evidence type="ECO:0000313" key="6">
    <source>
        <dbReference type="EMBL" id="OXV08875.1"/>
    </source>
</evidence>
<evidence type="ECO:0000256" key="3">
    <source>
        <dbReference type="ARBA" id="ARBA00022691"/>
    </source>
</evidence>
<dbReference type="InterPro" id="IPR036388">
    <property type="entry name" value="WH-like_DNA-bd_sf"/>
</dbReference>
<proteinExistence type="predicted"/>
<feature type="domain" description="O-methyltransferase C-terminal" evidence="4">
    <location>
        <begin position="255"/>
        <end position="398"/>
    </location>
</feature>
<dbReference type="EMBL" id="NPHW01003842">
    <property type="protein sequence ID" value="OXV08875.1"/>
    <property type="molecule type" value="Genomic_DNA"/>
</dbReference>
<reference evidence="6 7" key="1">
    <citation type="journal article" date="2015" name="Environ. Microbiol.">
        <title>Metagenome sequence of Elaphomyces granulatus from sporocarp tissue reveals Ascomycota ectomycorrhizal fingerprints of genome expansion and a Proteobacteria-rich microbiome.</title>
        <authorList>
            <person name="Quandt C.A."/>
            <person name="Kohler A."/>
            <person name="Hesse C.N."/>
            <person name="Sharpton T.J."/>
            <person name="Martin F."/>
            <person name="Spatafora J.W."/>
        </authorList>
    </citation>
    <scope>NUCLEOTIDE SEQUENCE [LARGE SCALE GENOMIC DNA]</scope>
    <source>
        <strain evidence="6 7">OSC145934</strain>
    </source>
</reference>
<evidence type="ECO:0000256" key="2">
    <source>
        <dbReference type="ARBA" id="ARBA00022679"/>
    </source>
</evidence>
<dbReference type="GO" id="GO:0032259">
    <property type="term" value="P:methylation"/>
    <property type="evidence" value="ECO:0007669"/>
    <property type="project" value="UniProtKB-KW"/>
</dbReference>
<dbReference type="OrthoDB" id="1535081at2759"/>
<feature type="domain" description="O-methyltransferase dimerisation" evidence="5">
    <location>
        <begin position="86"/>
        <end position="151"/>
    </location>
</feature>
<dbReference type="InterPro" id="IPR029063">
    <property type="entry name" value="SAM-dependent_MTases_sf"/>
</dbReference>
<gene>
    <name evidence="6" type="ORF">Egran_03362</name>
</gene>
<dbReference type="GO" id="GO:0008171">
    <property type="term" value="F:O-methyltransferase activity"/>
    <property type="evidence" value="ECO:0007669"/>
    <property type="project" value="InterPro"/>
</dbReference>
<dbReference type="SUPFAM" id="SSF53335">
    <property type="entry name" value="S-adenosyl-L-methionine-dependent methyltransferases"/>
    <property type="match status" value="1"/>
</dbReference>
<dbReference type="Proteomes" id="UP000243515">
    <property type="component" value="Unassembled WGS sequence"/>
</dbReference>
<dbReference type="Gene3D" id="1.10.10.10">
    <property type="entry name" value="Winged helix-like DNA-binding domain superfamily/Winged helix DNA-binding domain"/>
    <property type="match status" value="1"/>
</dbReference>
<evidence type="ECO:0000313" key="7">
    <source>
        <dbReference type="Proteomes" id="UP000243515"/>
    </source>
</evidence>
<keyword evidence="2" id="KW-0808">Transferase</keyword>
<organism evidence="6 7">
    <name type="scientific">Elaphomyces granulatus</name>
    <dbReference type="NCBI Taxonomy" id="519963"/>
    <lineage>
        <taxon>Eukaryota</taxon>
        <taxon>Fungi</taxon>
        <taxon>Dikarya</taxon>
        <taxon>Ascomycota</taxon>
        <taxon>Pezizomycotina</taxon>
        <taxon>Eurotiomycetes</taxon>
        <taxon>Eurotiomycetidae</taxon>
        <taxon>Eurotiales</taxon>
        <taxon>Elaphomycetaceae</taxon>
        <taxon>Elaphomyces</taxon>
    </lineage>
</organism>
<dbReference type="SUPFAM" id="SSF46785">
    <property type="entry name" value="Winged helix' DNA-binding domain"/>
    <property type="match status" value="1"/>
</dbReference>
<dbReference type="Pfam" id="PF00891">
    <property type="entry name" value="Methyltransf_2"/>
    <property type="match status" value="1"/>
</dbReference>
<evidence type="ECO:0000259" key="4">
    <source>
        <dbReference type="Pfam" id="PF00891"/>
    </source>
</evidence>
<accession>A0A232LXI6</accession>
<dbReference type="Pfam" id="PF08100">
    <property type="entry name" value="Dimerisation"/>
    <property type="match status" value="1"/>
</dbReference>
<comment type="caution">
    <text evidence="6">The sequence shown here is derived from an EMBL/GenBank/DDBJ whole genome shotgun (WGS) entry which is preliminary data.</text>
</comment>
<keyword evidence="7" id="KW-1185">Reference proteome</keyword>
<dbReference type="PANTHER" id="PTHR43712:SF17">
    <property type="entry name" value="O-METHYLTRANSFERASE"/>
    <property type="match status" value="1"/>
</dbReference>
<dbReference type="PANTHER" id="PTHR43712">
    <property type="entry name" value="PUTATIVE (AFU_ORTHOLOGUE AFUA_4G14580)-RELATED"/>
    <property type="match status" value="1"/>
</dbReference>
<protein>
    <submittedName>
        <fullName evidence="6">Uncharacterized protein</fullName>
    </submittedName>
</protein>
<dbReference type="GO" id="GO:0046983">
    <property type="term" value="F:protein dimerization activity"/>
    <property type="evidence" value="ECO:0007669"/>
    <property type="project" value="InterPro"/>
</dbReference>
<dbReference type="InterPro" id="IPR016461">
    <property type="entry name" value="COMT-like"/>
</dbReference>
<dbReference type="AlphaFoldDB" id="A0A232LXI6"/>
<name>A0A232LXI6_9EURO</name>
<sequence>MSSYSNPAASDILSRILAMESPPNPEATTILARISAVAQAYEKREPGARETLIDLSQTLITTLELPSEAIQRIGWAEPARAAHCRIAVELKLFEYLKETGKNGISSSALAKKAGAEEALVARIMKHLAAMHIVSETAADVYIGTPCSNAFTEPEYRDGIIYTYDVLGPSFNALPEYLRCTQYRNPHELADGPFQHSHKTKLPYLTWLDQNSPYLSIYNRYMSAYRSGKPTWCDPGFYPISERLVAGFDVGISDVFLVDVGGGRGHDLEELREKHPLIPGKFILQNRQDVVSTIPADSKTIFQSMSHDFFTPQPVKHARAYYLHSVLHDLADDDCVRVLTNLKPALKHGYSKVLLNEIVVLETHASFSVTSMDHLVLVLGAMRVRTESQWRDLLQQAGLRVVSLSTYPGAAESLIEAELAG</sequence>
<keyword evidence="3" id="KW-0949">S-adenosyl-L-methionine</keyword>